<sequence length="185" mass="21229">MKLSYINFSIFILLSFTILGYGLSNSSEADNEKIVLEPKKVFNYTQKIDKCLNVIKEDKGEDYTLNDLEINTEIYGVDKIDVTLFDFNLRFNGSEEVEQICTQFIGFGINMTSECTIIDCPWGDYDSDEDESMVVELEGDESEEGESEGQESEEGELEGQESEQKQEEGELEDDEQEEKELEEKR</sequence>
<feature type="chain" id="PRO_5005893969" evidence="2">
    <location>
        <begin position="23"/>
        <end position="185"/>
    </location>
</feature>
<dbReference type="WBParaSite" id="SPAL_0000174000.1">
    <property type="protein sequence ID" value="SPAL_0000174000.1"/>
    <property type="gene ID" value="SPAL_0000174000"/>
</dbReference>
<proteinExistence type="predicted"/>
<name>A0A0N5B6Q3_STREA</name>
<protein>
    <submittedName>
        <fullName evidence="4">Cystatin domain-containing protein</fullName>
    </submittedName>
</protein>
<reference evidence="4" key="1">
    <citation type="submission" date="2017-02" db="UniProtKB">
        <authorList>
            <consortium name="WormBaseParasite"/>
        </authorList>
    </citation>
    <scope>IDENTIFICATION</scope>
</reference>
<feature type="signal peptide" evidence="2">
    <location>
        <begin position="1"/>
        <end position="22"/>
    </location>
</feature>
<feature type="compositionally biased region" description="Acidic residues" evidence="1">
    <location>
        <begin position="169"/>
        <end position="185"/>
    </location>
</feature>
<keyword evidence="3" id="KW-1185">Reference proteome</keyword>
<evidence type="ECO:0000313" key="3">
    <source>
        <dbReference type="Proteomes" id="UP000046392"/>
    </source>
</evidence>
<feature type="compositionally biased region" description="Acidic residues" evidence="1">
    <location>
        <begin position="127"/>
        <end position="161"/>
    </location>
</feature>
<dbReference type="AlphaFoldDB" id="A0A0N5B6Q3"/>
<evidence type="ECO:0000256" key="1">
    <source>
        <dbReference type="SAM" id="MobiDB-lite"/>
    </source>
</evidence>
<evidence type="ECO:0000313" key="4">
    <source>
        <dbReference type="WBParaSite" id="SPAL_0000174000.1"/>
    </source>
</evidence>
<evidence type="ECO:0000256" key="2">
    <source>
        <dbReference type="SAM" id="SignalP"/>
    </source>
</evidence>
<dbReference type="Proteomes" id="UP000046392">
    <property type="component" value="Unplaced"/>
</dbReference>
<feature type="region of interest" description="Disordered" evidence="1">
    <location>
        <begin position="127"/>
        <end position="185"/>
    </location>
</feature>
<accession>A0A0N5B6Q3</accession>
<keyword evidence="2" id="KW-0732">Signal</keyword>
<organism evidence="3 4">
    <name type="scientific">Strongyloides papillosus</name>
    <name type="common">Intestinal threadworm</name>
    <dbReference type="NCBI Taxonomy" id="174720"/>
    <lineage>
        <taxon>Eukaryota</taxon>
        <taxon>Metazoa</taxon>
        <taxon>Ecdysozoa</taxon>
        <taxon>Nematoda</taxon>
        <taxon>Chromadorea</taxon>
        <taxon>Rhabditida</taxon>
        <taxon>Tylenchina</taxon>
        <taxon>Panagrolaimomorpha</taxon>
        <taxon>Strongyloidoidea</taxon>
        <taxon>Strongyloididae</taxon>
        <taxon>Strongyloides</taxon>
    </lineage>
</organism>